<comment type="caution">
    <text evidence="9">The sequence shown here is derived from an EMBL/GenBank/DDBJ whole genome shotgun (WGS) entry which is preliminary data.</text>
</comment>
<keyword evidence="5 7" id="KW-0234">DNA repair</keyword>
<dbReference type="GO" id="GO:0043590">
    <property type="term" value="C:bacterial nucleoid"/>
    <property type="evidence" value="ECO:0007669"/>
    <property type="project" value="TreeGrafter"/>
</dbReference>
<evidence type="ECO:0000259" key="8">
    <source>
        <dbReference type="Pfam" id="PF11967"/>
    </source>
</evidence>
<keyword evidence="4 7" id="KW-0233">DNA recombination</keyword>
<dbReference type="SUPFAM" id="SSF50249">
    <property type="entry name" value="Nucleic acid-binding proteins"/>
    <property type="match status" value="1"/>
</dbReference>
<dbReference type="GO" id="GO:0006302">
    <property type="term" value="P:double-strand break repair"/>
    <property type="evidence" value="ECO:0007669"/>
    <property type="project" value="TreeGrafter"/>
</dbReference>
<dbReference type="InterPro" id="IPR042242">
    <property type="entry name" value="RecO_C"/>
</dbReference>
<comment type="function">
    <text evidence="7">Involved in DNA repair and RecF pathway recombination.</text>
</comment>
<feature type="domain" description="DNA replication/recombination mediator RecO N-terminal" evidence="8">
    <location>
        <begin position="1"/>
        <end position="81"/>
    </location>
</feature>
<evidence type="ECO:0000256" key="1">
    <source>
        <dbReference type="ARBA" id="ARBA00007452"/>
    </source>
</evidence>
<keyword evidence="10" id="KW-1185">Reference proteome</keyword>
<evidence type="ECO:0000256" key="2">
    <source>
        <dbReference type="ARBA" id="ARBA00021310"/>
    </source>
</evidence>
<evidence type="ECO:0000256" key="3">
    <source>
        <dbReference type="ARBA" id="ARBA00022763"/>
    </source>
</evidence>
<dbReference type="SUPFAM" id="SSF57863">
    <property type="entry name" value="ArfGap/RecO-like zinc finger"/>
    <property type="match status" value="1"/>
</dbReference>
<evidence type="ECO:0000313" key="10">
    <source>
        <dbReference type="Proteomes" id="UP000553034"/>
    </source>
</evidence>
<protein>
    <recommendedName>
        <fullName evidence="2 7">DNA repair protein RecO</fullName>
    </recommendedName>
    <alternativeName>
        <fullName evidence="6 7">Recombination protein O</fullName>
    </alternativeName>
</protein>
<dbReference type="InterPro" id="IPR003717">
    <property type="entry name" value="RecO"/>
</dbReference>
<evidence type="ECO:0000256" key="7">
    <source>
        <dbReference type="HAMAP-Rule" id="MF_00201"/>
    </source>
</evidence>
<evidence type="ECO:0000313" key="9">
    <source>
        <dbReference type="EMBL" id="MBB4118295.1"/>
    </source>
</evidence>
<gene>
    <name evidence="7" type="primary">recO</name>
    <name evidence="9" type="ORF">GGR32_000569</name>
</gene>
<dbReference type="Gene3D" id="1.20.1440.120">
    <property type="entry name" value="Recombination protein O, C-terminal domain"/>
    <property type="match status" value="1"/>
</dbReference>
<reference evidence="9 10" key="1">
    <citation type="submission" date="2020-08" db="EMBL/GenBank/DDBJ databases">
        <title>Genomic Encyclopedia of Type Strains, Phase IV (KMG-IV): sequencing the most valuable type-strain genomes for metagenomic binning, comparative biology and taxonomic classification.</title>
        <authorList>
            <person name="Goeker M."/>
        </authorList>
    </citation>
    <scope>NUCLEOTIDE SEQUENCE [LARGE SCALE GENOMIC DNA]</scope>
    <source>
        <strain evidence="9 10">DSM 29568</strain>
    </source>
</reference>
<dbReference type="AlphaFoldDB" id="A0A840EMG0"/>
<dbReference type="InterPro" id="IPR012340">
    <property type="entry name" value="NA-bd_OB-fold"/>
</dbReference>
<organism evidence="9 10">
    <name type="scientific">Mesonia hippocampi</name>
    <dbReference type="NCBI Taxonomy" id="1628250"/>
    <lineage>
        <taxon>Bacteria</taxon>
        <taxon>Pseudomonadati</taxon>
        <taxon>Bacteroidota</taxon>
        <taxon>Flavobacteriia</taxon>
        <taxon>Flavobacteriales</taxon>
        <taxon>Flavobacteriaceae</taxon>
        <taxon>Mesonia</taxon>
    </lineage>
</organism>
<dbReference type="InterPro" id="IPR022572">
    <property type="entry name" value="DNA_rep/recomb_RecO_N"/>
</dbReference>
<dbReference type="Gene3D" id="2.40.50.140">
    <property type="entry name" value="Nucleic acid-binding proteins"/>
    <property type="match status" value="1"/>
</dbReference>
<name>A0A840EMG0_9FLAO</name>
<dbReference type="Pfam" id="PF11967">
    <property type="entry name" value="RecO_N"/>
    <property type="match status" value="1"/>
</dbReference>
<sequence length="237" mass="27091">MLVTTQAIVLHSLRYGEADLIVKCYTQAEGLKSYLVRGVLKSKRGKFKASLFQPLSLLDIEALHKTNRGLQSFKEVKITQPLASLHTHIYKSAMVMFLAELLKNAIQEEEQNLGLFSFIKEGILTLDKAEQFSNFHLWFSLQLTQYLGFYPDKQVEASYFNLLEGIFETSTKNTYCIANEGTELLATIIGLPFSAVQQKKLNAVQRNTFLELQMSYYELHLQGFYKPKSLAVLQQLF</sequence>
<evidence type="ECO:0000256" key="4">
    <source>
        <dbReference type="ARBA" id="ARBA00023172"/>
    </source>
</evidence>
<dbReference type="Proteomes" id="UP000553034">
    <property type="component" value="Unassembled WGS sequence"/>
</dbReference>
<comment type="similarity">
    <text evidence="1 7">Belongs to the RecO family.</text>
</comment>
<dbReference type="RefSeq" id="WP_183476149.1">
    <property type="nucleotide sequence ID" value="NZ_JACIFO010000002.1"/>
</dbReference>
<dbReference type="GO" id="GO:0006310">
    <property type="term" value="P:DNA recombination"/>
    <property type="evidence" value="ECO:0007669"/>
    <property type="project" value="UniProtKB-UniRule"/>
</dbReference>
<dbReference type="PANTHER" id="PTHR33991">
    <property type="entry name" value="DNA REPAIR PROTEIN RECO"/>
    <property type="match status" value="1"/>
</dbReference>
<dbReference type="Pfam" id="PF02565">
    <property type="entry name" value="RecO_C"/>
    <property type="match status" value="1"/>
</dbReference>
<evidence type="ECO:0000256" key="6">
    <source>
        <dbReference type="ARBA" id="ARBA00033409"/>
    </source>
</evidence>
<dbReference type="NCBIfam" id="TIGR00613">
    <property type="entry name" value="reco"/>
    <property type="match status" value="1"/>
</dbReference>
<accession>A0A840EMG0</accession>
<dbReference type="HAMAP" id="MF_00201">
    <property type="entry name" value="RecO"/>
    <property type="match status" value="1"/>
</dbReference>
<dbReference type="EMBL" id="JACIFO010000002">
    <property type="protein sequence ID" value="MBB4118295.1"/>
    <property type="molecule type" value="Genomic_DNA"/>
</dbReference>
<dbReference type="PANTHER" id="PTHR33991:SF1">
    <property type="entry name" value="DNA REPAIR PROTEIN RECO"/>
    <property type="match status" value="1"/>
</dbReference>
<proteinExistence type="inferred from homology"/>
<dbReference type="InterPro" id="IPR037278">
    <property type="entry name" value="ARFGAP/RecO"/>
</dbReference>
<keyword evidence="3 7" id="KW-0227">DNA damage</keyword>
<evidence type="ECO:0000256" key="5">
    <source>
        <dbReference type="ARBA" id="ARBA00023204"/>
    </source>
</evidence>